<proteinExistence type="inferred from homology"/>
<reference evidence="10 11" key="1">
    <citation type="journal article" date="2016" name="Genome Announc.">
        <title>First Complete Genome Sequence of a Subdivision 6 Acidobacterium Strain.</title>
        <authorList>
            <person name="Huang S."/>
            <person name="Vieira S."/>
            <person name="Bunk B."/>
            <person name="Riedel T."/>
            <person name="Sproer C."/>
            <person name="Overmann J."/>
        </authorList>
    </citation>
    <scope>NUCLEOTIDE SEQUENCE [LARGE SCALE GENOMIC DNA]</scope>
    <source>
        <strain evidence="11">DSM 100886 HEG_-6_39</strain>
    </source>
</reference>
<sequence precursor="true">MPVLQLQRRVVLALAVIMPSFALGIAAQQGPEIAVTVDASRTGARIDRNIFGQFAEHLGKGIYEGVWVGPNSPIPNTRGIRNDVVAALKALKVPNVRWPGGCFADEYHWRKGIGPAATRPATLNPNWGDVIEPNTFGTHEFLDFVDQIGAEAYLSVNVGSGTPAEAADWLEYLTAAQPTALAKERAANGRQAPYKIAILGIGNENWDCGGNMSAEYYLSQLRIYSRFVRNFNPAQQKTDRMLKVAVGPGGGEPRFAEWTETIMKSWKGRHWSWDHMDGLSLHNYTVVRFPASYKSVGFGEKEYAEILQATLEMDKLVTQHSAIMDKYDPEKKVTLAVDEWGAWYAQLPGTTPGFLAQQNSVRDAIIVALNINIFARHADRVRMANIAQMVNVLQAMVLTDGPTMVLTPTYHAFRMYVPFQNATFVPVAFDAGRYTHGSITLPRVDAIAARDASGTLWLSFTNVDPNAPAQVATTLTGITARSASGETLTGPAIDSVNTSESPNTVVPKPAAVTLEGNRLTLTLAPRSVTVIGVRP</sequence>
<dbReference type="SUPFAM" id="SSF51445">
    <property type="entry name" value="(Trans)glycosidases"/>
    <property type="match status" value="1"/>
</dbReference>
<dbReference type="GO" id="GO:0046373">
    <property type="term" value="P:L-arabinose metabolic process"/>
    <property type="evidence" value="ECO:0007669"/>
    <property type="project" value="InterPro"/>
</dbReference>
<dbReference type="KEGG" id="abac:LuPra_05210"/>
<dbReference type="PATRIC" id="fig|1813736.3.peg.5483"/>
<keyword evidence="5 10" id="KW-0378">Hydrolase</keyword>
<dbReference type="GO" id="GO:0046556">
    <property type="term" value="F:alpha-L-arabinofuranosidase activity"/>
    <property type="evidence" value="ECO:0007669"/>
    <property type="project" value="UniProtKB-EC"/>
</dbReference>
<evidence type="ECO:0000313" key="11">
    <source>
        <dbReference type="Proteomes" id="UP000076079"/>
    </source>
</evidence>
<evidence type="ECO:0000256" key="5">
    <source>
        <dbReference type="ARBA" id="ARBA00022801"/>
    </source>
</evidence>
<dbReference type="Gene3D" id="3.20.20.80">
    <property type="entry name" value="Glycosidases"/>
    <property type="match status" value="1"/>
</dbReference>
<reference evidence="11" key="2">
    <citation type="submission" date="2016-04" db="EMBL/GenBank/DDBJ databases">
        <title>First Complete Genome Sequence of a Subdivision 6 Acidobacterium.</title>
        <authorList>
            <person name="Huang S."/>
            <person name="Vieira S."/>
            <person name="Bunk B."/>
            <person name="Riedel T."/>
            <person name="Sproeer C."/>
            <person name="Overmann J."/>
        </authorList>
    </citation>
    <scope>NUCLEOTIDE SEQUENCE [LARGE SCALE GENOMIC DNA]</scope>
    <source>
        <strain evidence="11">DSM 100886 HEG_-6_39</strain>
    </source>
</reference>
<evidence type="ECO:0000313" key="10">
    <source>
        <dbReference type="EMBL" id="AMY11940.1"/>
    </source>
</evidence>
<dbReference type="Pfam" id="PF06964">
    <property type="entry name" value="Alpha-L-AF_C"/>
    <property type="match status" value="1"/>
</dbReference>
<dbReference type="SUPFAM" id="SSF51011">
    <property type="entry name" value="Glycosyl hydrolase domain"/>
    <property type="match status" value="1"/>
</dbReference>
<keyword evidence="6" id="KW-0119">Carbohydrate metabolism</keyword>
<dbReference type="PANTHER" id="PTHR43576">
    <property type="entry name" value="ALPHA-L-ARABINOFURANOSIDASE C-RELATED"/>
    <property type="match status" value="1"/>
</dbReference>
<dbReference type="PANTHER" id="PTHR43576:SF2">
    <property type="entry name" value="INTRACELLULAR EXO-ALPHA-L-ARABINOFURANOSIDASE 2"/>
    <property type="match status" value="1"/>
</dbReference>
<evidence type="ECO:0000256" key="3">
    <source>
        <dbReference type="ARBA" id="ARBA00011165"/>
    </source>
</evidence>
<protein>
    <recommendedName>
        <fullName evidence="4">non-reducing end alpha-L-arabinofuranosidase</fullName>
        <ecNumber evidence="4">3.2.1.55</ecNumber>
    </recommendedName>
</protein>
<evidence type="ECO:0000256" key="6">
    <source>
        <dbReference type="ARBA" id="ARBA00023277"/>
    </source>
</evidence>
<evidence type="ECO:0000256" key="4">
    <source>
        <dbReference type="ARBA" id="ARBA00012670"/>
    </source>
</evidence>
<feature type="domain" description="Alpha-L-arabinofuranosidase C-terminal" evidence="9">
    <location>
        <begin position="338"/>
        <end position="527"/>
    </location>
</feature>
<keyword evidence="8" id="KW-0732">Signal</keyword>
<dbReference type="STRING" id="1855912.LuPra_05210"/>
<name>A0A143PV51_LUTPR</name>
<dbReference type="InterPro" id="IPR010720">
    <property type="entry name" value="Alpha-L-AF_C"/>
</dbReference>
<keyword evidence="7 10" id="KW-0326">Glycosidase</keyword>
<evidence type="ECO:0000256" key="2">
    <source>
        <dbReference type="ARBA" id="ARBA00007186"/>
    </source>
</evidence>
<dbReference type="SMART" id="SM00813">
    <property type="entry name" value="Alpha-L-AF_C"/>
    <property type="match status" value="1"/>
</dbReference>
<comment type="catalytic activity">
    <reaction evidence="1">
        <text>Hydrolysis of terminal non-reducing alpha-L-arabinofuranoside residues in alpha-L-arabinosides.</text>
        <dbReference type="EC" id="3.2.1.55"/>
    </reaction>
</comment>
<evidence type="ECO:0000256" key="1">
    <source>
        <dbReference type="ARBA" id="ARBA00001462"/>
    </source>
</evidence>
<feature type="chain" id="PRO_5007512022" description="non-reducing end alpha-L-arabinofuranosidase" evidence="8">
    <location>
        <begin position="23"/>
        <end position="535"/>
    </location>
</feature>
<comment type="subunit">
    <text evidence="3">Homohexamer; trimer of dimers.</text>
</comment>
<feature type="signal peptide" evidence="8">
    <location>
        <begin position="1"/>
        <end position="22"/>
    </location>
</feature>
<dbReference type="GO" id="GO:0000272">
    <property type="term" value="P:polysaccharide catabolic process"/>
    <property type="evidence" value="ECO:0007669"/>
    <property type="project" value="TreeGrafter"/>
</dbReference>
<dbReference type="Pfam" id="PF22848">
    <property type="entry name" value="ASD1_dom"/>
    <property type="match status" value="1"/>
</dbReference>
<organism evidence="10 11">
    <name type="scientific">Luteitalea pratensis</name>
    <dbReference type="NCBI Taxonomy" id="1855912"/>
    <lineage>
        <taxon>Bacteria</taxon>
        <taxon>Pseudomonadati</taxon>
        <taxon>Acidobacteriota</taxon>
        <taxon>Vicinamibacteria</taxon>
        <taxon>Vicinamibacterales</taxon>
        <taxon>Vicinamibacteraceae</taxon>
        <taxon>Luteitalea</taxon>
    </lineage>
</organism>
<gene>
    <name evidence="10" type="primary">abf2_2</name>
    <name evidence="10" type="ORF">LuPra_05210</name>
</gene>
<dbReference type="InterPro" id="IPR017853">
    <property type="entry name" value="GH"/>
</dbReference>
<dbReference type="AlphaFoldDB" id="A0A143PV51"/>
<dbReference type="InterPro" id="IPR055235">
    <property type="entry name" value="ASD1_cat"/>
</dbReference>
<evidence type="ECO:0000256" key="7">
    <source>
        <dbReference type="ARBA" id="ARBA00023295"/>
    </source>
</evidence>
<accession>A0A143PV51</accession>
<comment type="similarity">
    <text evidence="2">Belongs to the glycosyl hydrolase 51 family.</text>
</comment>
<dbReference type="Gene3D" id="2.60.40.1180">
    <property type="entry name" value="Golgi alpha-mannosidase II"/>
    <property type="match status" value="1"/>
</dbReference>
<dbReference type="InterPro" id="IPR013780">
    <property type="entry name" value="Glyco_hydro_b"/>
</dbReference>
<dbReference type="Proteomes" id="UP000076079">
    <property type="component" value="Chromosome"/>
</dbReference>
<dbReference type="RefSeq" id="WP_237050939.1">
    <property type="nucleotide sequence ID" value="NZ_CP015136.1"/>
</dbReference>
<evidence type="ECO:0000256" key="8">
    <source>
        <dbReference type="SAM" id="SignalP"/>
    </source>
</evidence>
<evidence type="ECO:0000259" key="9">
    <source>
        <dbReference type="SMART" id="SM00813"/>
    </source>
</evidence>
<keyword evidence="11" id="KW-1185">Reference proteome</keyword>
<dbReference type="EC" id="3.2.1.55" evidence="4"/>
<dbReference type="EMBL" id="CP015136">
    <property type="protein sequence ID" value="AMY11940.1"/>
    <property type="molecule type" value="Genomic_DNA"/>
</dbReference>